<evidence type="ECO:0000313" key="3">
    <source>
        <dbReference type="Proteomes" id="UP000001357"/>
    </source>
</evidence>
<dbReference type="InParanoid" id="A9UP61"/>
<feature type="domain" description="PH" evidence="1">
    <location>
        <begin position="136"/>
        <end position="233"/>
    </location>
</feature>
<dbReference type="InterPro" id="IPR001849">
    <property type="entry name" value="PH_domain"/>
</dbReference>
<organism evidence="2 3">
    <name type="scientific">Monosiga brevicollis</name>
    <name type="common">Choanoflagellate</name>
    <dbReference type="NCBI Taxonomy" id="81824"/>
    <lineage>
        <taxon>Eukaryota</taxon>
        <taxon>Choanoflagellata</taxon>
        <taxon>Craspedida</taxon>
        <taxon>Salpingoecidae</taxon>
        <taxon>Monosiga</taxon>
    </lineage>
</organism>
<dbReference type="Pfam" id="PF00169">
    <property type="entry name" value="PH"/>
    <property type="match status" value="1"/>
</dbReference>
<evidence type="ECO:0000259" key="1">
    <source>
        <dbReference type="PROSITE" id="PS50003"/>
    </source>
</evidence>
<sequence length="239" mass="27134">MEPPAPVDVTVEAQKLRDHDKYRKKLKNNKVLKREDHVRQRMSEKRAMEAVARKQQQAAKHVGVVIAEQAVAHLARGQPFTPHSRPSQSPGWFVLRWNVASVLHPIFNCQDAIRAKYGLSAPDSGPSSTLGAPGTDLIMCGYLEKRGKLNKAFKRRWFRIVGLELEYYEDVDGVKKGSVGIAYPCVCHIEDCKGRPELRVRCSRDSRVYALRSESDSLHELNQWKTAIDNQQKRVPGPR</sequence>
<dbReference type="PROSITE" id="PS50003">
    <property type="entry name" value="PH_DOMAIN"/>
    <property type="match status" value="1"/>
</dbReference>
<dbReference type="SUPFAM" id="SSF50729">
    <property type="entry name" value="PH domain-like"/>
    <property type="match status" value="1"/>
</dbReference>
<dbReference type="Gene3D" id="2.30.29.30">
    <property type="entry name" value="Pleckstrin-homology domain (PH domain)/Phosphotyrosine-binding domain (PTB)"/>
    <property type="match status" value="1"/>
</dbReference>
<proteinExistence type="predicted"/>
<dbReference type="GeneID" id="5887436"/>
<reference evidence="2 3" key="1">
    <citation type="journal article" date="2008" name="Nature">
        <title>The genome of the choanoflagellate Monosiga brevicollis and the origin of metazoans.</title>
        <authorList>
            <consortium name="JGI Sequencing"/>
            <person name="King N."/>
            <person name="Westbrook M.J."/>
            <person name="Young S.L."/>
            <person name="Kuo A."/>
            <person name="Abedin M."/>
            <person name="Chapman J."/>
            <person name="Fairclough S."/>
            <person name="Hellsten U."/>
            <person name="Isogai Y."/>
            <person name="Letunic I."/>
            <person name="Marr M."/>
            <person name="Pincus D."/>
            <person name="Putnam N."/>
            <person name="Rokas A."/>
            <person name="Wright K.J."/>
            <person name="Zuzow R."/>
            <person name="Dirks W."/>
            <person name="Good M."/>
            <person name="Goodstein D."/>
            <person name="Lemons D."/>
            <person name="Li W."/>
            <person name="Lyons J.B."/>
            <person name="Morris A."/>
            <person name="Nichols S."/>
            <person name="Richter D.J."/>
            <person name="Salamov A."/>
            <person name="Bork P."/>
            <person name="Lim W.A."/>
            <person name="Manning G."/>
            <person name="Miller W.T."/>
            <person name="McGinnis W."/>
            <person name="Shapiro H."/>
            <person name="Tjian R."/>
            <person name="Grigoriev I.V."/>
            <person name="Rokhsar D."/>
        </authorList>
    </citation>
    <scope>NUCLEOTIDE SEQUENCE [LARGE SCALE GENOMIC DNA]</scope>
    <source>
        <strain evidence="3">MX1 / ATCC 50154</strain>
    </source>
</reference>
<dbReference type="InterPro" id="IPR011993">
    <property type="entry name" value="PH-like_dom_sf"/>
</dbReference>
<dbReference type="KEGG" id="mbr:MONBRDRAFT_4861"/>
<dbReference type="RefSeq" id="XP_001742580.1">
    <property type="nucleotide sequence ID" value="XM_001742528.1"/>
</dbReference>
<accession>A9UP61</accession>
<dbReference type="SMART" id="SM00233">
    <property type="entry name" value="PH"/>
    <property type="match status" value="1"/>
</dbReference>
<evidence type="ECO:0000313" key="2">
    <source>
        <dbReference type="EMBL" id="EDQ92818.1"/>
    </source>
</evidence>
<dbReference type="EMBL" id="CH991543">
    <property type="protein sequence ID" value="EDQ92818.1"/>
    <property type="molecule type" value="Genomic_DNA"/>
</dbReference>
<dbReference type="Proteomes" id="UP000001357">
    <property type="component" value="Unassembled WGS sequence"/>
</dbReference>
<gene>
    <name evidence="2" type="ORF">MONBRDRAFT_4861</name>
</gene>
<name>A9UP61_MONBE</name>
<protein>
    <recommendedName>
        <fullName evidence="1">PH domain-containing protein</fullName>
    </recommendedName>
</protein>
<keyword evidence="3" id="KW-1185">Reference proteome</keyword>
<dbReference type="AlphaFoldDB" id="A9UP61"/>